<protein>
    <submittedName>
        <fullName evidence="3">Arfip1 protein</fullName>
    </submittedName>
</protein>
<evidence type="ECO:0000313" key="4">
    <source>
        <dbReference type="Proteomes" id="UP000008743"/>
    </source>
</evidence>
<feature type="compositionally biased region" description="Polar residues" evidence="1">
    <location>
        <begin position="400"/>
        <end position="409"/>
    </location>
</feature>
<dbReference type="SMART" id="SM01015">
    <property type="entry name" value="Arfaptin"/>
    <property type="match status" value="1"/>
</dbReference>
<evidence type="ECO:0000256" key="1">
    <source>
        <dbReference type="SAM" id="MobiDB-lite"/>
    </source>
</evidence>
<proteinExistence type="predicted"/>
<sequence>MSSSSSSEMPVDNANAIPADSDAAVSDAPVTAASITAPDANAQAKAADLAGSSSSSSATSSSPSQHAPARPPPPYTQHAQHQPSAAATTQTGQQQQQQQQRGGADPASSSLPVQHHQSAAARGTLMDWGYETYAFTRQFLTEKLGGGSYTVDIELQRKIDTMRDNHTQCKRLLQLAESYVNNFTTLVGTQHQLGSLFAEAAIKTPALATEFSFNHATQVALQKNGRVLLAALRFFASNLHTLCNKTMEDTFDTLKEFENARINYDAFRIDLERMQASGKGLTKSAQDARERFDAAKGKFDAVRIQLNIKMRLLDENRVKVLQKQLLLFHNAISAYFSGNQEALASTMHQFLVPAPEPSAFLAGENPLHNLPQLPVLDNQPPITLPSTSSSQPTSAGDDASGNSTASAVP</sequence>
<dbReference type="OMA" id="NARINYD"/>
<dbReference type="Proteomes" id="UP000008743">
    <property type="component" value="Unassembled WGS sequence"/>
</dbReference>
<dbReference type="InterPro" id="IPR030798">
    <property type="entry name" value="Arfaptin_fam"/>
</dbReference>
<feature type="region of interest" description="Disordered" evidence="1">
    <location>
        <begin position="41"/>
        <end position="118"/>
    </location>
</feature>
<dbReference type="GO" id="GO:0006886">
    <property type="term" value="P:intracellular protein transport"/>
    <property type="evidence" value="ECO:0007669"/>
    <property type="project" value="TreeGrafter"/>
</dbReference>
<dbReference type="PhylomeDB" id="A0A0D2VQ78"/>
<feature type="domain" description="AH" evidence="2">
    <location>
        <begin position="150"/>
        <end position="348"/>
    </location>
</feature>
<dbReference type="Gene3D" id="1.20.1270.60">
    <property type="entry name" value="Arfaptin homology (AH) domain/BAR domain"/>
    <property type="match status" value="1"/>
</dbReference>
<organism evidence="3 4">
    <name type="scientific">Capsaspora owczarzaki (strain ATCC 30864)</name>
    <dbReference type="NCBI Taxonomy" id="595528"/>
    <lineage>
        <taxon>Eukaryota</taxon>
        <taxon>Filasterea</taxon>
        <taxon>Capsaspora</taxon>
    </lineage>
</organism>
<gene>
    <name evidence="3" type="ORF">CAOG_003660</name>
</gene>
<dbReference type="PROSITE" id="PS50870">
    <property type="entry name" value="AH"/>
    <property type="match status" value="1"/>
</dbReference>
<accession>A0A0D2VQ78</accession>
<keyword evidence="4" id="KW-1185">Reference proteome</keyword>
<feature type="region of interest" description="Disordered" evidence="1">
    <location>
        <begin position="371"/>
        <end position="409"/>
    </location>
</feature>
<dbReference type="eggNOG" id="KOG3876">
    <property type="taxonomic scope" value="Eukaryota"/>
</dbReference>
<feature type="compositionally biased region" description="Low complexity" evidence="1">
    <location>
        <begin position="380"/>
        <end position="394"/>
    </location>
</feature>
<feature type="region of interest" description="Disordered" evidence="1">
    <location>
        <begin position="1"/>
        <end position="28"/>
    </location>
</feature>
<dbReference type="PANTHER" id="PTHR12141:SF5">
    <property type="entry name" value="ARFAPTIN"/>
    <property type="match status" value="1"/>
</dbReference>
<dbReference type="OrthoDB" id="9994780at2759"/>
<reference evidence="4" key="1">
    <citation type="submission" date="2011-02" db="EMBL/GenBank/DDBJ databases">
        <title>The Genome Sequence of Capsaspora owczarzaki ATCC 30864.</title>
        <authorList>
            <person name="Russ C."/>
            <person name="Cuomo C."/>
            <person name="Burger G."/>
            <person name="Gray M.W."/>
            <person name="Holland P.W.H."/>
            <person name="King N."/>
            <person name="Lang F.B.F."/>
            <person name="Roger A.J."/>
            <person name="Ruiz-Trillo I."/>
            <person name="Young S.K."/>
            <person name="Zeng Q."/>
            <person name="Gargeya S."/>
            <person name="Alvarado L."/>
            <person name="Berlin A."/>
            <person name="Chapman S.B."/>
            <person name="Chen Z."/>
            <person name="Freedman E."/>
            <person name="Gellesch M."/>
            <person name="Goldberg J."/>
            <person name="Griggs A."/>
            <person name="Gujja S."/>
            <person name="Heilman E."/>
            <person name="Heiman D."/>
            <person name="Howarth C."/>
            <person name="Mehta T."/>
            <person name="Neiman D."/>
            <person name="Pearson M."/>
            <person name="Roberts A."/>
            <person name="Saif S."/>
            <person name="Shea T."/>
            <person name="Shenoy N."/>
            <person name="Sisk P."/>
            <person name="Stolte C."/>
            <person name="Sykes S."/>
            <person name="White J."/>
            <person name="Yandava C."/>
            <person name="Haas B."/>
            <person name="Nusbaum C."/>
            <person name="Birren B."/>
        </authorList>
    </citation>
    <scope>NUCLEOTIDE SEQUENCE</scope>
    <source>
        <strain evidence="4">ATCC 30864</strain>
    </source>
</reference>
<dbReference type="InterPro" id="IPR027267">
    <property type="entry name" value="AH/BAR_dom_sf"/>
</dbReference>
<feature type="compositionally biased region" description="Low complexity" evidence="1">
    <location>
        <begin position="85"/>
        <end position="104"/>
    </location>
</feature>
<evidence type="ECO:0000313" key="3">
    <source>
        <dbReference type="EMBL" id="KJE92752.1"/>
    </source>
</evidence>
<dbReference type="FunFam" id="1.20.1270.60:FF:000085">
    <property type="entry name" value="Predicted protein"/>
    <property type="match status" value="1"/>
</dbReference>
<dbReference type="Pfam" id="PF06456">
    <property type="entry name" value="Arfaptin"/>
    <property type="match status" value="1"/>
</dbReference>
<name>A0A0D2VQ78_CAPO3</name>
<dbReference type="GO" id="GO:0005543">
    <property type="term" value="F:phospholipid binding"/>
    <property type="evidence" value="ECO:0007669"/>
    <property type="project" value="TreeGrafter"/>
</dbReference>
<dbReference type="AlphaFoldDB" id="A0A0D2VQ78"/>
<dbReference type="STRING" id="595528.A0A0D2VQ78"/>
<dbReference type="EMBL" id="KE346364">
    <property type="protein sequence ID" value="KJE92752.1"/>
    <property type="molecule type" value="Genomic_DNA"/>
</dbReference>
<feature type="compositionally biased region" description="Low complexity" evidence="1">
    <location>
        <begin position="41"/>
        <end position="68"/>
    </location>
</feature>
<feature type="compositionally biased region" description="Polar residues" evidence="1">
    <location>
        <begin position="107"/>
        <end position="117"/>
    </location>
</feature>
<dbReference type="PANTHER" id="PTHR12141">
    <property type="entry name" value="ARFAPTIN-RELATED"/>
    <property type="match status" value="1"/>
</dbReference>
<dbReference type="InterPro" id="IPR010504">
    <property type="entry name" value="AH_dom"/>
</dbReference>
<dbReference type="SUPFAM" id="SSF103657">
    <property type="entry name" value="BAR/IMD domain-like"/>
    <property type="match status" value="1"/>
</dbReference>
<dbReference type="RefSeq" id="XP_004363388.1">
    <property type="nucleotide sequence ID" value="XM_004363331.2"/>
</dbReference>
<dbReference type="GO" id="GO:0019904">
    <property type="term" value="F:protein domain specific binding"/>
    <property type="evidence" value="ECO:0007669"/>
    <property type="project" value="InterPro"/>
</dbReference>
<feature type="compositionally biased region" description="Low complexity" evidence="1">
    <location>
        <begin position="16"/>
        <end position="28"/>
    </location>
</feature>
<dbReference type="InParanoid" id="A0A0D2VQ78"/>
<dbReference type="GO" id="GO:0034315">
    <property type="term" value="P:regulation of Arp2/3 complex-mediated actin nucleation"/>
    <property type="evidence" value="ECO:0007669"/>
    <property type="project" value="TreeGrafter"/>
</dbReference>
<evidence type="ECO:0000259" key="2">
    <source>
        <dbReference type="PROSITE" id="PS50870"/>
    </source>
</evidence>
<dbReference type="GO" id="GO:0032588">
    <property type="term" value="C:trans-Golgi network membrane"/>
    <property type="evidence" value="ECO:0007669"/>
    <property type="project" value="TreeGrafter"/>
</dbReference>